<feature type="signal peptide" evidence="3">
    <location>
        <begin position="1"/>
        <end position="30"/>
    </location>
</feature>
<protein>
    <submittedName>
        <fullName evidence="4">WD40 repeat domain-containing protein</fullName>
    </submittedName>
</protein>
<evidence type="ECO:0000256" key="2">
    <source>
        <dbReference type="SAM" id="Phobius"/>
    </source>
</evidence>
<feature type="region of interest" description="Disordered" evidence="1">
    <location>
        <begin position="272"/>
        <end position="304"/>
    </location>
</feature>
<reference evidence="4" key="1">
    <citation type="submission" date="2023-06" db="EMBL/GenBank/DDBJ databases">
        <title>WGS-Sequencing of Streptomyces ficellus isolate 21 collected from sand in Gara Djebilet Iron Mine in Algeria.</title>
        <authorList>
            <person name="Zegers G.P."/>
            <person name="Gomez A."/>
            <person name="Gueddou A."/>
            <person name="Zahara A.F."/>
            <person name="Worth M."/>
            <person name="Sevigny J.L."/>
            <person name="Tisa L."/>
        </authorList>
    </citation>
    <scope>NUCLEOTIDE SEQUENCE</scope>
    <source>
        <strain evidence="4">AS11</strain>
    </source>
</reference>
<evidence type="ECO:0000313" key="5">
    <source>
        <dbReference type="Proteomes" id="UP001174050"/>
    </source>
</evidence>
<keyword evidence="2" id="KW-0472">Membrane</keyword>
<dbReference type="InterPro" id="IPR015943">
    <property type="entry name" value="WD40/YVTN_repeat-like_dom_sf"/>
</dbReference>
<keyword evidence="3" id="KW-0732">Signal</keyword>
<keyword evidence="2" id="KW-0812">Transmembrane</keyword>
<feature type="transmembrane region" description="Helical" evidence="2">
    <location>
        <begin position="309"/>
        <end position="326"/>
    </location>
</feature>
<organism evidence="4 5">
    <name type="scientific">Streptomyces ficellus</name>
    <dbReference type="NCBI Taxonomy" id="1977088"/>
    <lineage>
        <taxon>Bacteria</taxon>
        <taxon>Bacillati</taxon>
        <taxon>Actinomycetota</taxon>
        <taxon>Actinomycetes</taxon>
        <taxon>Kitasatosporales</taxon>
        <taxon>Streptomycetaceae</taxon>
        <taxon>Streptomyces</taxon>
    </lineage>
</organism>
<feature type="chain" id="PRO_5046194252" evidence="3">
    <location>
        <begin position="31"/>
        <end position="333"/>
    </location>
</feature>
<evidence type="ECO:0000256" key="1">
    <source>
        <dbReference type="SAM" id="MobiDB-lite"/>
    </source>
</evidence>
<evidence type="ECO:0000313" key="4">
    <source>
        <dbReference type="EMBL" id="MDN3295010.1"/>
    </source>
</evidence>
<comment type="caution">
    <text evidence="4">The sequence shown here is derived from an EMBL/GenBank/DDBJ whole genome shotgun (WGS) entry which is preliminary data.</text>
</comment>
<dbReference type="EMBL" id="JAUEPL010000016">
    <property type="protein sequence ID" value="MDN3295010.1"/>
    <property type="molecule type" value="Genomic_DNA"/>
</dbReference>
<dbReference type="Proteomes" id="UP001174050">
    <property type="component" value="Unassembled WGS sequence"/>
</dbReference>
<accession>A0ABT7Z682</accession>
<dbReference type="SUPFAM" id="SSF75011">
    <property type="entry name" value="3-carboxy-cis,cis-mucoante lactonizing enzyme"/>
    <property type="match status" value="1"/>
</dbReference>
<name>A0ABT7Z682_9ACTN</name>
<sequence>MAWLASLRRTVGPVAASVAVVVATASPAAADDDGFTVEDPRITESSGLAASRAHPGVYWTHNDQDEPRVFAVDARTGETVATVTLRGVGKPRDMEAISVGPDGDVYVGDIGDNLNGSWDHVWIYRFPEPGRLRDQSVNATQYTVTYADGPRNAEAMMVHPKTGRVYIASKHEDGGGLYEGPQRLTAHGANVFRRIGEVPWVTDGAFSPDGTELVLRSYFSARAYAWKGGRLGVDKRVSAPIQGQAESVTYTADGSALMFGTEGERGRVVRVEVDKRPPPEAGGTPGSTGGSPPPGAGAAETGGGGGGNVTLGALVLAGAAALVLSLKRLRRRG</sequence>
<proteinExistence type="predicted"/>
<keyword evidence="5" id="KW-1185">Reference proteome</keyword>
<keyword evidence="2" id="KW-1133">Transmembrane helix</keyword>
<gene>
    <name evidence="4" type="ORF">QWM81_13300</name>
</gene>
<dbReference type="Gene3D" id="2.130.10.10">
    <property type="entry name" value="YVTN repeat-like/Quinoprotein amine dehydrogenase"/>
    <property type="match status" value="1"/>
</dbReference>
<evidence type="ECO:0000256" key="3">
    <source>
        <dbReference type="SAM" id="SignalP"/>
    </source>
</evidence>